<feature type="region of interest" description="Disordered" evidence="7">
    <location>
        <begin position="107"/>
        <end position="274"/>
    </location>
</feature>
<dbReference type="EMBL" id="OZ019898">
    <property type="protein sequence ID" value="CAK9228910.1"/>
    <property type="molecule type" value="Genomic_DNA"/>
</dbReference>
<accession>A0ABP0UUE7</accession>
<evidence type="ECO:0000256" key="3">
    <source>
        <dbReference type="ARBA" id="ARBA00022723"/>
    </source>
</evidence>
<feature type="compositionally biased region" description="Basic and acidic residues" evidence="7">
    <location>
        <begin position="139"/>
        <end position="151"/>
    </location>
</feature>
<dbReference type="InterPro" id="IPR027417">
    <property type="entry name" value="P-loop_NTPase"/>
</dbReference>
<feature type="domain" description="EngB-type G" evidence="8">
    <location>
        <begin position="362"/>
        <end position="537"/>
    </location>
</feature>
<evidence type="ECO:0000256" key="1">
    <source>
        <dbReference type="ARBA" id="ARBA00001946"/>
    </source>
</evidence>
<keyword evidence="6" id="KW-0342">GTP-binding</keyword>
<keyword evidence="4" id="KW-0547">Nucleotide-binding</keyword>
<dbReference type="InterPro" id="IPR019987">
    <property type="entry name" value="GTP-bd_ribosome_bio_YsxC"/>
</dbReference>
<comment type="cofactor">
    <cofactor evidence="1">
        <name>Mg(2+)</name>
        <dbReference type="ChEBI" id="CHEBI:18420"/>
    </cofactor>
</comment>
<gene>
    <name evidence="9" type="ORF">CSSPTR1EN2_LOCUS19469</name>
</gene>
<proteinExistence type="inferred from homology"/>
<dbReference type="PANTHER" id="PTHR47560">
    <property type="entry name" value="EXPRESSED PROTEIN"/>
    <property type="match status" value="1"/>
</dbReference>
<evidence type="ECO:0000256" key="7">
    <source>
        <dbReference type="SAM" id="MobiDB-lite"/>
    </source>
</evidence>
<evidence type="ECO:0000313" key="10">
    <source>
        <dbReference type="Proteomes" id="UP001497512"/>
    </source>
</evidence>
<evidence type="ECO:0000256" key="5">
    <source>
        <dbReference type="ARBA" id="ARBA00022842"/>
    </source>
</evidence>
<evidence type="ECO:0000256" key="6">
    <source>
        <dbReference type="ARBA" id="ARBA00023134"/>
    </source>
</evidence>
<sequence>MASLSRAGVVRSYMLRARLLLSGCGYTQKREQLLLQACGQESRGSGLSVRAASCWWRPIWTQSCVSFGELLEGSRPALEEFRYIVKNQNSSNVRTFAALAFRMRQKAKEKGGNMSSNRSKRDSLAGRKEVSFAGRRQKSSREASGDGDDQKFGFSAKRRRSAGPFVAAGYQDAPESKRARLQETKPRHPPLGRTSSFVHPRQRMGRVDGLRQKKAGNAKDRGGRRLPEVEDAEQPRRRQRRIMRLHPSDQTSKRLVDGTASPAPSHKSEQNGEQDLGLSKNATFRAIQPSSQLLRHIDDHLLGRRRLVEWRNGGYHTDLRAPLDDVPHGNTEGRLPIQETVFKLKLTFVAAAKKSSSLPPQQLPEIAFAGRSNVGKSSLINALTRQWGVVRTSDKPGLTQSINFFTLGSRLCLVDLPGYGFAYAKEEIKDAWDDLVKEYVTTRKGLKQVCMLVDARWGLKPRDEELLYLMDNAQTKFQIVLTKTDVLSPIDLARSATQIQQALKGHRCLVLPMMMVSSQTGAGIPYVRKVLGSLALPS</sequence>
<keyword evidence="10" id="KW-1185">Reference proteome</keyword>
<feature type="compositionally biased region" description="Basic and acidic residues" evidence="7">
    <location>
        <begin position="205"/>
        <end position="236"/>
    </location>
</feature>
<organism evidence="9 10">
    <name type="scientific">Sphagnum troendelagicum</name>
    <dbReference type="NCBI Taxonomy" id="128251"/>
    <lineage>
        <taxon>Eukaryota</taxon>
        <taxon>Viridiplantae</taxon>
        <taxon>Streptophyta</taxon>
        <taxon>Embryophyta</taxon>
        <taxon>Bryophyta</taxon>
        <taxon>Sphagnophytina</taxon>
        <taxon>Sphagnopsida</taxon>
        <taxon>Sphagnales</taxon>
        <taxon>Sphagnaceae</taxon>
        <taxon>Sphagnum</taxon>
    </lineage>
</organism>
<keyword evidence="5" id="KW-0460">Magnesium</keyword>
<comment type="similarity">
    <text evidence="2">Belongs to the TRAFAC class TrmE-Era-EngA-EngB-Septin-like GTPase superfamily. EngB GTPase family.</text>
</comment>
<feature type="compositionally biased region" description="Basic and acidic residues" evidence="7">
    <location>
        <begin position="119"/>
        <end position="130"/>
    </location>
</feature>
<evidence type="ECO:0000313" key="9">
    <source>
        <dbReference type="EMBL" id="CAK9228910.1"/>
    </source>
</evidence>
<dbReference type="SUPFAM" id="SSF52540">
    <property type="entry name" value="P-loop containing nucleoside triphosphate hydrolases"/>
    <property type="match status" value="1"/>
</dbReference>
<dbReference type="Pfam" id="PF01926">
    <property type="entry name" value="MMR_HSR1"/>
    <property type="match status" value="1"/>
</dbReference>
<dbReference type="CDD" id="cd01876">
    <property type="entry name" value="YihA_EngB"/>
    <property type="match status" value="1"/>
</dbReference>
<dbReference type="PANTHER" id="PTHR47560:SF1">
    <property type="entry name" value="EXPRESSED PROTEIN"/>
    <property type="match status" value="1"/>
</dbReference>
<name>A0ABP0UUE7_9BRYO</name>
<dbReference type="Gene3D" id="3.40.50.300">
    <property type="entry name" value="P-loop containing nucleotide triphosphate hydrolases"/>
    <property type="match status" value="1"/>
</dbReference>
<dbReference type="Proteomes" id="UP001497512">
    <property type="component" value="Chromosome 6"/>
</dbReference>
<dbReference type="InterPro" id="IPR030393">
    <property type="entry name" value="G_ENGB_dom"/>
</dbReference>
<keyword evidence="3" id="KW-0479">Metal-binding</keyword>
<evidence type="ECO:0000256" key="4">
    <source>
        <dbReference type="ARBA" id="ARBA00022741"/>
    </source>
</evidence>
<dbReference type="InterPro" id="IPR006073">
    <property type="entry name" value="GTP-bd"/>
</dbReference>
<dbReference type="PROSITE" id="PS51706">
    <property type="entry name" value="G_ENGB"/>
    <property type="match status" value="1"/>
</dbReference>
<dbReference type="NCBIfam" id="TIGR03598">
    <property type="entry name" value="GTPase_YsxC"/>
    <property type="match status" value="1"/>
</dbReference>
<protein>
    <recommendedName>
        <fullName evidence="8">EngB-type G domain-containing protein</fullName>
    </recommendedName>
</protein>
<dbReference type="HAMAP" id="MF_00321">
    <property type="entry name" value="GTPase_EngB"/>
    <property type="match status" value="1"/>
</dbReference>
<reference evidence="9" key="1">
    <citation type="submission" date="2024-02" db="EMBL/GenBank/DDBJ databases">
        <authorList>
            <consortium name="ELIXIR-Norway"/>
            <consortium name="Elixir Norway"/>
        </authorList>
    </citation>
    <scope>NUCLEOTIDE SEQUENCE</scope>
</reference>
<evidence type="ECO:0000256" key="2">
    <source>
        <dbReference type="ARBA" id="ARBA00009638"/>
    </source>
</evidence>
<feature type="compositionally biased region" description="Basic and acidic residues" evidence="7">
    <location>
        <begin position="174"/>
        <end position="186"/>
    </location>
</feature>
<evidence type="ECO:0000259" key="8">
    <source>
        <dbReference type="PROSITE" id="PS51706"/>
    </source>
</evidence>